<gene>
    <name evidence="2" type="ORF">CDAR_284071</name>
</gene>
<sequence length="93" mass="10523">MPPFVNADASQGCEFPSKFTGTWFQKGVHPAIKIEKDIFSLKGKCLAADSHMFYIEDAPSHTSFSEREDKRRSLGGVEWNVFVKNGLKRDDIE</sequence>
<reference evidence="2 3" key="1">
    <citation type="submission" date="2021-06" db="EMBL/GenBank/DDBJ databases">
        <title>Caerostris darwini draft genome.</title>
        <authorList>
            <person name="Kono N."/>
            <person name="Arakawa K."/>
        </authorList>
    </citation>
    <scope>NUCLEOTIDE SEQUENCE [LARGE SCALE GENOMIC DNA]</scope>
</reference>
<evidence type="ECO:0000259" key="1">
    <source>
        <dbReference type="Pfam" id="PF23071"/>
    </source>
</evidence>
<organism evidence="2 3">
    <name type="scientific">Caerostris darwini</name>
    <dbReference type="NCBI Taxonomy" id="1538125"/>
    <lineage>
        <taxon>Eukaryota</taxon>
        <taxon>Metazoa</taxon>
        <taxon>Ecdysozoa</taxon>
        <taxon>Arthropoda</taxon>
        <taxon>Chelicerata</taxon>
        <taxon>Arachnida</taxon>
        <taxon>Araneae</taxon>
        <taxon>Araneomorphae</taxon>
        <taxon>Entelegynae</taxon>
        <taxon>Araneoidea</taxon>
        <taxon>Araneidae</taxon>
        <taxon>Caerostris</taxon>
    </lineage>
</organism>
<dbReference type="Proteomes" id="UP001054837">
    <property type="component" value="Unassembled WGS sequence"/>
</dbReference>
<name>A0AAV4PJ55_9ARAC</name>
<dbReference type="AlphaFoldDB" id="A0AAV4PJ55"/>
<dbReference type="EMBL" id="BPLQ01003005">
    <property type="protein sequence ID" value="GIX97149.1"/>
    <property type="molecule type" value="Genomic_DNA"/>
</dbReference>
<keyword evidence="3" id="KW-1185">Reference proteome</keyword>
<proteinExistence type="predicted"/>
<feature type="domain" description="DUF7044" evidence="1">
    <location>
        <begin position="11"/>
        <end position="58"/>
    </location>
</feature>
<dbReference type="InterPro" id="IPR055472">
    <property type="entry name" value="DUF7044"/>
</dbReference>
<evidence type="ECO:0000313" key="3">
    <source>
        <dbReference type="Proteomes" id="UP001054837"/>
    </source>
</evidence>
<evidence type="ECO:0000313" key="2">
    <source>
        <dbReference type="EMBL" id="GIX97149.1"/>
    </source>
</evidence>
<dbReference type="Pfam" id="PF23071">
    <property type="entry name" value="DUF7044"/>
    <property type="match status" value="1"/>
</dbReference>
<protein>
    <recommendedName>
        <fullName evidence="1">DUF7044 domain-containing protein</fullName>
    </recommendedName>
</protein>
<accession>A0AAV4PJ55</accession>
<comment type="caution">
    <text evidence="2">The sequence shown here is derived from an EMBL/GenBank/DDBJ whole genome shotgun (WGS) entry which is preliminary data.</text>
</comment>